<name>A0A0R3TSF6_RODNA</name>
<gene>
    <name evidence="2" type="ORF">HNAJ_LOCUS10571</name>
</gene>
<evidence type="ECO:0000256" key="1">
    <source>
        <dbReference type="SAM" id="MobiDB-lite"/>
    </source>
</evidence>
<sequence>MVSDNDGSPADKLRRLIAELNQGPIMTDSTVLELIRTMLRNRESQGQVFNLSQQIFDALIEKIIAIPLNTYPEVIIMSAVNRLIKVLLHRDEDVRTIVLFQHLSRVPQFRHRLIFVIMLVEYFRRNFQYDIMKHPCIHETILCYINPDSKFDILEMTKYLELLFDLLAPQYKSRHYFALVYINEQVWKYPELLEKIIQAPSVITNLLLAYNQTLMEKVIWKDVNKHAFLHEMLPLFESFKSKKGLFEFEPNFILDCVAGLYNERVLAFIEPQYRLVSTLSMMLLNNNLTDVIASGLCILEKIIFNLSKMKSKVISSNEGEKVEEPWDESDVFIKELRDFLQVRSAIDAIQNQDMDTLNEMLNKGLDVQQCDSRGQSIFQWICSFGNPEIVKRLCSKMSMSVQNYPMALHSAMQLGRLDICRILFEYFTFHSDAECNEFMERVNHLVNTCIAHDNGTIIEPSLLLVNELLKSVPSIYGELVARYRLHDATNRARTLQALKLLEPTPTPIPNAPERISYLWHGWTISPVNELLIIHNDNDIISLNVNYKSRFLKGYFLSSDIDEEVKMLGKGSPPVEIKGKSHTDGLKYKLLCLVDFIQRKYSQQQLDEVQSQNLKIKMGKRASQRPSPMSSRKKSRKMLRNEITTTNSTENSYSIPTFSSEGTLLKANSVNLAVIKSENGDKYLRVQLANGCNHYGLLLPPSIKQGFVHIISENSPMYRSNSNEESFSLMIDNTVFHKLYQSKHSETPRPKLCSIRIGKNSVHTKADLKEIANEMRAKDTEDNQESILHRLQRSFESLGNILSDRSNYITPIEVLTSGIVPALLECLSMSCCDCWGNKVIALFKYYL</sequence>
<accession>A0A0R3TSF6</accession>
<evidence type="ECO:0000313" key="3">
    <source>
        <dbReference type="Proteomes" id="UP000278807"/>
    </source>
</evidence>
<dbReference type="EMBL" id="UZAE01013110">
    <property type="protein sequence ID" value="VDO08276.1"/>
    <property type="molecule type" value="Genomic_DNA"/>
</dbReference>
<evidence type="ECO:0000313" key="2">
    <source>
        <dbReference type="EMBL" id="VDO08276.1"/>
    </source>
</evidence>
<evidence type="ECO:0000313" key="4">
    <source>
        <dbReference type="WBParaSite" id="HNAJ_0001057601-mRNA-1"/>
    </source>
</evidence>
<reference evidence="4" key="1">
    <citation type="submission" date="2017-02" db="UniProtKB">
        <authorList>
            <consortium name="WormBaseParasite"/>
        </authorList>
    </citation>
    <scope>IDENTIFICATION</scope>
</reference>
<proteinExistence type="predicted"/>
<dbReference type="InterPro" id="IPR036770">
    <property type="entry name" value="Ankyrin_rpt-contain_sf"/>
</dbReference>
<dbReference type="STRING" id="102285.A0A0R3TSF6"/>
<dbReference type="Proteomes" id="UP000278807">
    <property type="component" value="Unassembled WGS sequence"/>
</dbReference>
<dbReference type="InterPro" id="IPR002110">
    <property type="entry name" value="Ankyrin_rpt"/>
</dbReference>
<dbReference type="SUPFAM" id="SSF48403">
    <property type="entry name" value="Ankyrin repeat"/>
    <property type="match status" value="1"/>
</dbReference>
<keyword evidence="3" id="KW-1185">Reference proteome</keyword>
<feature type="region of interest" description="Disordered" evidence="1">
    <location>
        <begin position="615"/>
        <end position="636"/>
    </location>
</feature>
<dbReference type="Pfam" id="PF12796">
    <property type="entry name" value="Ank_2"/>
    <property type="match status" value="1"/>
</dbReference>
<organism evidence="4">
    <name type="scientific">Rodentolepis nana</name>
    <name type="common">Dwarf tapeworm</name>
    <name type="synonym">Hymenolepis nana</name>
    <dbReference type="NCBI Taxonomy" id="102285"/>
    <lineage>
        <taxon>Eukaryota</taxon>
        <taxon>Metazoa</taxon>
        <taxon>Spiralia</taxon>
        <taxon>Lophotrochozoa</taxon>
        <taxon>Platyhelminthes</taxon>
        <taxon>Cestoda</taxon>
        <taxon>Eucestoda</taxon>
        <taxon>Cyclophyllidea</taxon>
        <taxon>Hymenolepididae</taxon>
        <taxon>Rodentolepis</taxon>
    </lineage>
</organism>
<protein>
    <submittedName>
        <fullName evidence="4">ANK_REP_REGION domain-containing protein</fullName>
    </submittedName>
</protein>
<dbReference type="WBParaSite" id="HNAJ_0001057601-mRNA-1">
    <property type="protein sequence ID" value="HNAJ_0001057601-mRNA-1"/>
    <property type="gene ID" value="HNAJ_0001057601"/>
</dbReference>
<dbReference type="AlphaFoldDB" id="A0A0R3TSF6"/>
<reference evidence="2 3" key="2">
    <citation type="submission" date="2018-11" db="EMBL/GenBank/DDBJ databases">
        <authorList>
            <consortium name="Pathogen Informatics"/>
        </authorList>
    </citation>
    <scope>NUCLEOTIDE SEQUENCE [LARGE SCALE GENOMIC DNA]</scope>
</reference>
<dbReference type="Gene3D" id="1.25.40.20">
    <property type="entry name" value="Ankyrin repeat-containing domain"/>
    <property type="match status" value="1"/>
</dbReference>